<gene>
    <name evidence="1" type="ORF">B0I36DRAFT_257122</name>
</gene>
<comment type="caution">
    <text evidence="1">The sequence shown here is derived from an EMBL/GenBank/DDBJ whole genome shotgun (WGS) entry which is preliminary data.</text>
</comment>
<dbReference type="OrthoDB" id="4505556at2759"/>
<dbReference type="EMBL" id="JAGTJQ010000016">
    <property type="protein sequence ID" value="KAH7010820.1"/>
    <property type="molecule type" value="Genomic_DNA"/>
</dbReference>
<name>A0A9P9BHH0_9PEZI</name>
<sequence>MFPQKYLTLYVPTQRYHIQNNFQSVADTRLQITSFVEDVNRTRHPYLDDHTWPYREISQECRKSLANLRLVSRSFCRSASRPFFRHFQATIEGQCPDSRPLERLLNLSNSAYAVYVRRLEVGVDCSGDSNHEALSTCVEDVAATLPACLARFTNLNVLQFHGSLSCCSRGTAGLFRDTVITALRYVPLSNLTDLDVTFPIAYDFGLFLGSKATVVRIPIENVLRRLRHLGLFLSEYTTRHGQRYWPTAVSAENAALPNNTHAIHLCRSTDILNLDNMNLHNSLHLKSLYLKGVSISSHVLISLIEQCKDTITSIELRRVELNSDTWQQVLLRMSRLSNLLDFVIDSSGYSRDGASSHLRPGRLPPPDYPEDIETYNFLDIYALGNVQRRVNTNRLIAGLPRVSDFDYRHIQRETLETVMEEMNITS</sequence>
<keyword evidence="2" id="KW-1185">Reference proteome</keyword>
<organism evidence="1 2">
    <name type="scientific">Microdochium trichocladiopsis</name>
    <dbReference type="NCBI Taxonomy" id="1682393"/>
    <lineage>
        <taxon>Eukaryota</taxon>
        <taxon>Fungi</taxon>
        <taxon>Dikarya</taxon>
        <taxon>Ascomycota</taxon>
        <taxon>Pezizomycotina</taxon>
        <taxon>Sordariomycetes</taxon>
        <taxon>Xylariomycetidae</taxon>
        <taxon>Xylariales</taxon>
        <taxon>Microdochiaceae</taxon>
        <taxon>Microdochium</taxon>
    </lineage>
</organism>
<dbReference type="GeneID" id="70180543"/>
<protein>
    <submittedName>
        <fullName evidence="1">Uncharacterized protein</fullName>
    </submittedName>
</protein>
<evidence type="ECO:0000313" key="1">
    <source>
        <dbReference type="EMBL" id="KAH7010820.1"/>
    </source>
</evidence>
<dbReference type="RefSeq" id="XP_046004305.1">
    <property type="nucleotide sequence ID" value="XM_046150997.1"/>
</dbReference>
<reference evidence="1" key="1">
    <citation type="journal article" date="2021" name="Nat. Commun.">
        <title>Genetic determinants of endophytism in the Arabidopsis root mycobiome.</title>
        <authorList>
            <person name="Mesny F."/>
            <person name="Miyauchi S."/>
            <person name="Thiergart T."/>
            <person name="Pickel B."/>
            <person name="Atanasova L."/>
            <person name="Karlsson M."/>
            <person name="Huettel B."/>
            <person name="Barry K.W."/>
            <person name="Haridas S."/>
            <person name="Chen C."/>
            <person name="Bauer D."/>
            <person name="Andreopoulos W."/>
            <person name="Pangilinan J."/>
            <person name="LaButti K."/>
            <person name="Riley R."/>
            <person name="Lipzen A."/>
            <person name="Clum A."/>
            <person name="Drula E."/>
            <person name="Henrissat B."/>
            <person name="Kohler A."/>
            <person name="Grigoriev I.V."/>
            <person name="Martin F.M."/>
            <person name="Hacquard S."/>
        </authorList>
    </citation>
    <scope>NUCLEOTIDE SEQUENCE</scope>
    <source>
        <strain evidence="1">MPI-CAGE-CH-0230</strain>
    </source>
</reference>
<dbReference type="AlphaFoldDB" id="A0A9P9BHH0"/>
<proteinExistence type="predicted"/>
<accession>A0A9P9BHH0</accession>
<evidence type="ECO:0000313" key="2">
    <source>
        <dbReference type="Proteomes" id="UP000756346"/>
    </source>
</evidence>
<dbReference type="Proteomes" id="UP000756346">
    <property type="component" value="Unassembled WGS sequence"/>
</dbReference>